<dbReference type="VEuPathDB" id="VectorBase:ASIC010106"/>
<evidence type="ECO:0000313" key="2">
    <source>
        <dbReference type="EMBL" id="KFB42359.1"/>
    </source>
</evidence>
<proteinExistence type="predicted"/>
<gene>
    <name evidence="2" type="ORF">ZHAS_00010106</name>
</gene>
<keyword evidence="4" id="KW-1185">Reference proteome</keyword>
<dbReference type="EMBL" id="ATLV01017659">
    <property type="status" value="NOT_ANNOTATED_CDS"/>
    <property type="molecule type" value="Genomic_DNA"/>
</dbReference>
<protein>
    <submittedName>
        <fullName evidence="2 3">Uncharacterized protein</fullName>
    </submittedName>
</protein>
<evidence type="ECO:0000256" key="1">
    <source>
        <dbReference type="SAM" id="SignalP"/>
    </source>
</evidence>
<accession>A0A084VWL5</accession>
<reference evidence="3" key="2">
    <citation type="submission" date="2020-05" db="UniProtKB">
        <authorList>
            <consortium name="EnsemblMetazoa"/>
        </authorList>
    </citation>
    <scope>IDENTIFICATION</scope>
</reference>
<dbReference type="Proteomes" id="UP000030765">
    <property type="component" value="Unassembled WGS sequence"/>
</dbReference>
<dbReference type="OMA" id="FMRLLMM"/>
<dbReference type="OrthoDB" id="8196230at2759"/>
<dbReference type="EMBL" id="KE525181">
    <property type="protein sequence ID" value="KFB42359.1"/>
    <property type="molecule type" value="Genomic_DNA"/>
</dbReference>
<name>A0A084VWL5_ANOSI</name>
<dbReference type="AlphaFoldDB" id="A0A084VWL5"/>
<sequence>MNTRQVLVLGLVVLLAIASICDARRRFPHRRRGPSRKTLKQLYYESRETNTPNFVRLVLMRLIYGIATQMGVEERLDNVFGGAFVPPNAVDDSSDFFDVLSDESGEDFSFGL</sequence>
<organism evidence="3 4">
    <name type="scientific">Anopheles sinensis</name>
    <name type="common">Mosquito</name>
    <dbReference type="NCBI Taxonomy" id="74873"/>
    <lineage>
        <taxon>Eukaryota</taxon>
        <taxon>Metazoa</taxon>
        <taxon>Ecdysozoa</taxon>
        <taxon>Arthropoda</taxon>
        <taxon>Hexapoda</taxon>
        <taxon>Insecta</taxon>
        <taxon>Pterygota</taxon>
        <taxon>Neoptera</taxon>
        <taxon>Endopterygota</taxon>
        <taxon>Diptera</taxon>
        <taxon>Nematocera</taxon>
        <taxon>Culicoidea</taxon>
        <taxon>Culicidae</taxon>
        <taxon>Anophelinae</taxon>
        <taxon>Anopheles</taxon>
    </lineage>
</organism>
<evidence type="ECO:0000313" key="4">
    <source>
        <dbReference type="Proteomes" id="UP000030765"/>
    </source>
</evidence>
<dbReference type="EnsemblMetazoa" id="ASIC010106-RA">
    <property type="protein sequence ID" value="ASIC010106-PA"/>
    <property type="gene ID" value="ASIC010106"/>
</dbReference>
<evidence type="ECO:0000313" key="3">
    <source>
        <dbReference type="EnsemblMetazoa" id="ASIC010106-PA"/>
    </source>
</evidence>
<feature type="signal peptide" evidence="1">
    <location>
        <begin position="1"/>
        <end position="23"/>
    </location>
</feature>
<feature type="chain" id="PRO_5001783882" evidence="1">
    <location>
        <begin position="24"/>
        <end position="112"/>
    </location>
</feature>
<reference evidence="2 4" key="1">
    <citation type="journal article" date="2014" name="BMC Genomics">
        <title>Genome sequence of Anopheles sinensis provides insight into genetics basis of mosquito competence for malaria parasites.</title>
        <authorList>
            <person name="Zhou D."/>
            <person name="Zhang D."/>
            <person name="Ding G."/>
            <person name="Shi L."/>
            <person name="Hou Q."/>
            <person name="Ye Y."/>
            <person name="Xu Y."/>
            <person name="Zhou H."/>
            <person name="Xiong C."/>
            <person name="Li S."/>
            <person name="Yu J."/>
            <person name="Hong S."/>
            <person name="Yu X."/>
            <person name="Zou P."/>
            <person name="Chen C."/>
            <person name="Chang X."/>
            <person name="Wang W."/>
            <person name="Lv Y."/>
            <person name="Sun Y."/>
            <person name="Ma L."/>
            <person name="Shen B."/>
            <person name="Zhu C."/>
        </authorList>
    </citation>
    <scope>NUCLEOTIDE SEQUENCE [LARGE SCALE GENOMIC DNA]</scope>
</reference>
<dbReference type="VEuPathDB" id="VectorBase:ASIS014134"/>
<keyword evidence="1" id="KW-0732">Signal</keyword>